<dbReference type="EMBL" id="FZOJ01000014">
    <property type="protein sequence ID" value="SNS60293.1"/>
    <property type="molecule type" value="Genomic_DNA"/>
</dbReference>
<evidence type="ECO:0000256" key="1">
    <source>
        <dbReference type="ARBA" id="ARBA00022630"/>
    </source>
</evidence>
<dbReference type="InterPro" id="IPR016169">
    <property type="entry name" value="FAD-bd_PCMH_sub2"/>
</dbReference>
<dbReference type="InterPro" id="IPR016166">
    <property type="entry name" value="FAD-bd_PCMH"/>
</dbReference>
<dbReference type="InterPro" id="IPR002346">
    <property type="entry name" value="Mopterin_DH_FAD-bd"/>
</dbReference>
<dbReference type="AlphaFoldDB" id="A0A239FVP6"/>
<name>A0A239FVP6_9FIRM</name>
<evidence type="ECO:0000259" key="4">
    <source>
        <dbReference type="PROSITE" id="PS51387"/>
    </source>
</evidence>
<accession>A0A239FVP6</accession>
<dbReference type="GO" id="GO:0071949">
    <property type="term" value="F:FAD binding"/>
    <property type="evidence" value="ECO:0007669"/>
    <property type="project" value="InterPro"/>
</dbReference>
<protein>
    <submittedName>
        <fullName evidence="5">Purine hydroxylase gamma subunit apoprotein</fullName>
    </submittedName>
</protein>
<reference evidence="5 6" key="1">
    <citation type="submission" date="2017-06" db="EMBL/GenBank/DDBJ databases">
        <authorList>
            <person name="Kim H.J."/>
            <person name="Triplett B.A."/>
        </authorList>
    </citation>
    <scope>NUCLEOTIDE SEQUENCE [LARGE SCALE GENOMIC DNA]</scope>
    <source>
        <strain evidence="5 6">SCA</strain>
    </source>
</reference>
<evidence type="ECO:0000313" key="5">
    <source>
        <dbReference type="EMBL" id="SNS60293.1"/>
    </source>
</evidence>
<keyword evidence="3" id="KW-0560">Oxidoreductase</keyword>
<dbReference type="SUPFAM" id="SSF56176">
    <property type="entry name" value="FAD-binding/transporter-associated domain-like"/>
    <property type="match status" value="1"/>
</dbReference>
<evidence type="ECO:0000313" key="6">
    <source>
        <dbReference type="Proteomes" id="UP000198304"/>
    </source>
</evidence>
<dbReference type="OrthoDB" id="9789842at2"/>
<evidence type="ECO:0000256" key="3">
    <source>
        <dbReference type="ARBA" id="ARBA00023002"/>
    </source>
</evidence>
<dbReference type="InterPro" id="IPR036683">
    <property type="entry name" value="CO_DH_flav_C_dom_sf"/>
</dbReference>
<proteinExistence type="predicted"/>
<feature type="domain" description="FAD-binding PCMH-type" evidence="4">
    <location>
        <begin position="1"/>
        <end position="175"/>
    </location>
</feature>
<sequence>MEIKEVFQTKEIKKTLEILEYYQHQCKIIAGGTDLIIQLREGKEKPIALVDISNIEELKEVKETAEWIEIGSAVTFTQIIGISYLQNKLAALVEAAASVGSPQIRNAATIGGNICNASPAADCIPPLLALDAIVVLQRKNIIREMHLEDFITDKGKAALEADELLTKIKFKKLQINQGLGFSKLGFRKALAISKISTAVYIDREQNNRCKEIRIANGALGRCGLREKKVEEYLLEKTLDKTTIHQGGIKLKEEIEKRLHGRSTVAFKKEAVIGVFQKAFKKALECCDTEGSI</sequence>
<dbReference type="Gene3D" id="3.30.465.10">
    <property type="match status" value="1"/>
</dbReference>
<dbReference type="SMART" id="SM01092">
    <property type="entry name" value="CO_deh_flav_C"/>
    <property type="match status" value="1"/>
</dbReference>
<dbReference type="Gene3D" id="3.30.390.50">
    <property type="entry name" value="CO dehydrogenase flavoprotein, C-terminal domain"/>
    <property type="match status" value="1"/>
</dbReference>
<dbReference type="RefSeq" id="WP_089283591.1">
    <property type="nucleotide sequence ID" value="NZ_FZOJ01000014.1"/>
</dbReference>
<keyword evidence="2" id="KW-0274">FAD</keyword>
<gene>
    <name evidence="5" type="ORF">SAMN05446037_101439</name>
</gene>
<organism evidence="5 6">
    <name type="scientific">Anaerovirgula multivorans</name>
    <dbReference type="NCBI Taxonomy" id="312168"/>
    <lineage>
        <taxon>Bacteria</taxon>
        <taxon>Bacillati</taxon>
        <taxon>Bacillota</taxon>
        <taxon>Clostridia</taxon>
        <taxon>Peptostreptococcales</taxon>
        <taxon>Natronincolaceae</taxon>
        <taxon>Anaerovirgula</taxon>
    </lineage>
</organism>
<dbReference type="FunFam" id="3.30.465.10:FF:000017">
    <property type="entry name" value="Xanthine dehydrogenase, FAD binding subunit"/>
    <property type="match status" value="1"/>
</dbReference>
<keyword evidence="1" id="KW-0285">Flavoprotein</keyword>
<dbReference type="Gene3D" id="3.30.43.10">
    <property type="entry name" value="Uridine Diphospho-n-acetylenolpyruvylglucosamine Reductase, domain 2"/>
    <property type="match status" value="1"/>
</dbReference>
<dbReference type="InterPro" id="IPR051312">
    <property type="entry name" value="Diverse_Substr_Oxidored"/>
</dbReference>
<dbReference type="InterPro" id="IPR005107">
    <property type="entry name" value="CO_DH_flav_C"/>
</dbReference>
<dbReference type="Pfam" id="PF03450">
    <property type="entry name" value="CO_deh_flav_C"/>
    <property type="match status" value="1"/>
</dbReference>
<dbReference type="Pfam" id="PF00941">
    <property type="entry name" value="FAD_binding_5"/>
    <property type="match status" value="1"/>
</dbReference>
<dbReference type="InterPro" id="IPR036318">
    <property type="entry name" value="FAD-bd_PCMH-like_sf"/>
</dbReference>
<evidence type="ECO:0000256" key="2">
    <source>
        <dbReference type="ARBA" id="ARBA00022827"/>
    </source>
</evidence>
<dbReference type="PANTHER" id="PTHR42659:SF9">
    <property type="entry name" value="XANTHINE DEHYDROGENASE FAD-BINDING SUBUNIT XDHB-RELATED"/>
    <property type="match status" value="1"/>
</dbReference>
<dbReference type="SUPFAM" id="SSF55447">
    <property type="entry name" value="CO dehydrogenase flavoprotein C-terminal domain-like"/>
    <property type="match status" value="1"/>
</dbReference>
<keyword evidence="6" id="KW-1185">Reference proteome</keyword>
<dbReference type="Proteomes" id="UP000198304">
    <property type="component" value="Unassembled WGS sequence"/>
</dbReference>
<dbReference type="PROSITE" id="PS51387">
    <property type="entry name" value="FAD_PCMH"/>
    <property type="match status" value="1"/>
</dbReference>
<dbReference type="PANTHER" id="PTHR42659">
    <property type="entry name" value="XANTHINE DEHYDROGENASE SUBUNIT C-RELATED"/>
    <property type="match status" value="1"/>
</dbReference>
<dbReference type="GO" id="GO:0016491">
    <property type="term" value="F:oxidoreductase activity"/>
    <property type="evidence" value="ECO:0007669"/>
    <property type="project" value="UniProtKB-KW"/>
</dbReference>
<dbReference type="InterPro" id="IPR016167">
    <property type="entry name" value="FAD-bd_PCMH_sub1"/>
</dbReference>